<accession>A0A9P5ZMI5</accession>
<dbReference type="EMBL" id="MU154649">
    <property type="protein sequence ID" value="KAF9490127.1"/>
    <property type="molecule type" value="Genomic_DNA"/>
</dbReference>
<proteinExistence type="predicted"/>
<name>A0A9P5ZMI5_PLEER</name>
<organism evidence="1 2">
    <name type="scientific">Pleurotus eryngii</name>
    <name type="common">Boletus of the steppes</name>
    <dbReference type="NCBI Taxonomy" id="5323"/>
    <lineage>
        <taxon>Eukaryota</taxon>
        <taxon>Fungi</taxon>
        <taxon>Dikarya</taxon>
        <taxon>Basidiomycota</taxon>
        <taxon>Agaricomycotina</taxon>
        <taxon>Agaricomycetes</taxon>
        <taxon>Agaricomycetidae</taxon>
        <taxon>Agaricales</taxon>
        <taxon>Pleurotineae</taxon>
        <taxon>Pleurotaceae</taxon>
        <taxon>Pleurotus</taxon>
    </lineage>
</organism>
<protein>
    <submittedName>
        <fullName evidence="1">Uncharacterized protein</fullName>
    </submittedName>
</protein>
<keyword evidence="2" id="KW-1185">Reference proteome</keyword>
<evidence type="ECO:0000313" key="1">
    <source>
        <dbReference type="EMBL" id="KAF9490127.1"/>
    </source>
</evidence>
<evidence type="ECO:0000313" key="2">
    <source>
        <dbReference type="Proteomes" id="UP000807025"/>
    </source>
</evidence>
<gene>
    <name evidence="1" type="ORF">BDN71DRAFT_221509</name>
</gene>
<dbReference type="AlphaFoldDB" id="A0A9P5ZMI5"/>
<reference evidence="1" key="1">
    <citation type="submission" date="2020-11" db="EMBL/GenBank/DDBJ databases">
        <authorList>
            <consortium name="DOE Joint Genome Institute"/>
            <person name="Ahrendt S."/>
            <person name="Riley R."/>
            <person name="Andreopoulos W."/>
            <person name="Labutti K."/>
            <person name="Pangilinan J."/>
            <person name="Ruiz-Duenas F.J."/>
            <person name="Barrasa J.M."/>
            <person name="Sanchez-Garcia M."/>
            <person name="Camarero S."/>
            <person name="Miyauchi S."/>
            <person name="Serrano A."/>
            <person name="Linde D."/>
            <person name="Babiker R."/>
            <person name="Drula E."/>
            <person name="Ayuso-Fernandez I."/>
            <person name="Pacheco R."/>
            <person name="Padilla G."/>
            <person name="Ferreira P."/>
            <person name="Barriuso J."/>
            <person name="Kellner H."/>
            <person name="Castanera R."/>
            <person name="Alfaro M."/>
            <person name="Ramirez L."/>
            <person name="Pisabarro A.G."/>
            <person name="Kuo A."/>
            <person name="Tritt A."/>
            <person name="Lipzen A."/>
            <person name="He G."/>
            <person name="Yan M."/>
            <person name="Ng V."/>
            <person name="Cullen D."/>
            <person name="Martin F."/>
            <person name="Rosso M.-N."/>
            <person name="Henrissat B."/>
            <person name="Hibbett D."/>
            <person name="Martinez A.T."/>
            <person name="Grigoriev I.V."/>
        </authorList>
    </citation>
    <scope>NUCLEOTIDE SEQUENCE</scope>
    <source>
        <strain evidence="1">ATCC 90797</strain>
    </source>
</reference>
<sequence length="109" mass="12520">MYLLFSLSVPLLHVTFPPLSIALDRARSHIQIHGKVQGTSWIHMLSGLCMCIRRLLLFLVLCFARSFPDKMCSCSGLTFISLSMEKPRVCDKYKLRPMQYSRIFPAPSR</sequence>
<dbReference type="Proteomes" id="UP000807025">
    <property type="component" value="Unassembled WGS sequence"/>
</dbReference>
<comment type="caution">
    <text evidence="1">The sequence shown here is derived from an EMBL/GenBank/DDBJ whole genome shotgun (WGS) entry which is preliminary data.</text>
</comment>